<accession>A0AAW9DQU5</accession>
<dbReference type="RefSeq" id="WP_319614348.1">
    <property type="nucleotide sequence ID" value="NZ_JAWXYB010000018.1"/>
</dbReference>
<dbReference type="EMBL" id="JAWXYB010000018">
    <property type="protein sequence ID" value="MDX5931434.1"/>
    <property type="molecule type" value="Genomic_DNA"/>
</dbReference>
<name>A0AAW9DQU5_ACIAO</name>
<evidence type="ECO:0000313" key="2">
    <source>
        <dbReference type="Proteomes" id="UP001279553"/>
    </source>
</evidence>
<evidence type="ECO:0000313" key="1">
    <source>
        <dbReference type="EMBL" id="MDX5931434.1"/>
    </source>
</evidence>
<keyword evidence="2" id="KW-1185">Reference proteome</keyword>
<dbReference type="AlphaFoldDB" id="A0AAW9DQU5"/>
<proteinExistence type="predicted"/>
<sequence>MSHDAQLSRLVYMANQIGTFFASRPEEEAIAEIEGHIRKFWDPRMRRQIASLLDREDSGLSPRVRKAVLRLNQTLQMSI</sequence>
<organism evidence="1 2">
    <name type="scientific">Acidiphilium acidophilum</name>
    <name type="common">Thiobacillus acidophilus</name>
    <dbReference type="NCBI Taxonomy" id="76588"/>
    <lineage>
        <taxon>Bacteria</taxon>
        <taxon>Pseudomonadati</taxon>
        <taxon>Pseudomonadota</taxon>
        <taxon>Alphaproteobacteria</taxon>
        <taxon>Acetobacterales</taxon>
        <taxon>Acidocellaceae</taxon>
        <taxon>Acidiphilium</taxon>
    </lineage>
</organism>
<dbReference type="InterPro" id="IPR021074">
    <property type="entry name" value="Formate_DH_dsu"/>
</dbReference>
<protein>
    <submittedName>
        <fullName evidence="1">Formate dehydrogenase subunit delta</fullName>
    </submittedName>
</protein>
<dbReference type="Proteomes" id="UP001279553">
    <property type="component" value="Unassembled WGS sequence"/>
</dbReference>
<gene>
    <name evidence="1" type="ORF">SIL87_11710</name>
</gene>
<comment type="caution">
    <text evidence="1">The sequence shown here is derived from an EMBL/GenBank/DDBJ whole genome shotgun (WGS) entry which is preliminary data.</text>
</comment>
<reference evidence="1 2" key="1">
    <citation type="submission" date="2023-11" db="EMBL/GenBank/DDBJ databases">
        <title>MicrobeMod: A computational toolkit for identifying prokaryotic methylation and restriction-modification with nanopore sequencing.</title>
        <authorList>
            <person name="Crits-Christoph A."/>
            <person name="Kang S.C."/>
            <person name="Lee H."/>
            <person name="Ostrov N."/>
        </authorList>
    </citation>
    <scope>NUCLEOTIDE SEQUENCE [LARGE SCALE GENOMIC DNA]</scope>
    <source>
        <strain evidence="1 2">DSMZ 700</strain>
    </source>
</reference>
<dbReference type="Pfam" id="PF11390">
    <property type="entry name" value="FdsD"/>
    <property type="match status" value="1"/>
</dbReference>